<name>A0A0C3QPX5_9AGAM</name>
<gene>
    <name evidence="2" type="ORF">M407DRAFT_153886</name>
</gene>
<evidence type="ECO:0000313" key="3">
    <source>
        <dbReference type="Proteomes" id="UP000054248"/>
    </source>
</evidence>
<proteinExistence type="predicted"/>
<evidence type="ECO:0000256" key="1">
    <source>
        <dbReference type="SAM" id="SignalP"/>
    </source>
</evidence>
<sequence>MKFFPTIATLSIFLPLSIAMGPSYFHINKPGAGDQWTQGEAHSATWIHAVDNIEIVDVELARMGSSGLLFVSREVPTGWGSLNILLNDVPPGDDYYFVFLNVTHGVVYSVSERFTILDSSTASANSTAQLAPDASKPTVTVTGSPGPLQTWGTTFGPQAAGAVALWSGLADGRTTLTIVSALVSAALGGVMLVL</sequence>
<evidence type="ECO:0000313" key="2">
    <source>
        <dbReference type="EMBL" id="KIO30421.1"/>
    </source>
</evidence>
<dbReference type="Proteomes" id="UP000054248">
    <property type="component" value="Unassembled WGS sequence"/>
</dbReference>
<dbReference type="HOGENOM" id="CLU_115517_0_0_1"/>
<evidence type="ECO:0008006" key="4">
    <source>
        <dbReference type="Google" id="ProtNLM"/>
    </source>
</evidence>
<dbReference type="EMBL" id="KN822972">
    <property type="protein sequence ID" value="KIO30421.1"/>
    <property type="molecule type" value="Genomic_DNA"/>
</dbReference>
<reference evidence="3" key="2">
    <citation type="submission" date="2015-01" db="EMBL/GenBank/DDBJ databases">
        <title>Evolutionary Origins and Diversification of the Mycorrhizal Mutualists.</title>
        <authorList>
            <consortium name="DOE Joint Genome Institute"/>
            <consortium name="Mycorrhizal Genomics Consortium"/>
            <person name="Kohler A."/>
            <person name="Kuo A."/>
            <person name="Nagy L.G."/>
            <person name="Floudas D."/>
            <person name="Copeland A."/>
            <person name="Barry K.W."/>
            <person name="Cichocki N."/>
            <person name="Veneault-Fourrey C."/>
            <person name="LaButti K."/>
            <person name="Lindquist E.A."/>
            <person name="Lipzen A."/>
            <person name="Lundell T."/>
            <person name="Morin E."/>
            <person name="Murat C."/>
            <person name="Riley R."/>
            <person name="Ohm R."/>
            <person name="Sun H."/>
            <person name="Tunlid A."/>
            <person name="Henrissat B."/>
            <person name="Grigoriev I.V."/>
            <person name="Hibbett D.S."/>
            <person name="Martin F."/>
        </authorList>
    </citation>
    <scope>NUCLEOTIDE SEQUENCE [LARGE SCALE GENOMIC DNA]</scope>
    <source>
        <strain evidence="3">MUT 4182</strain>
    </source>
</reference>
<dbReference type="OrthoDB" id="2581067at2759"/>
<keyword evidence="3" id="KW-1185">Reference proteome</keyword>
<keyword evidence="1" id="KW-0732">Signal</keyword>
<organism evidence="2 3">
    <name type="scientific">Tulasnella calospora MUT 4182</name>
    <dbReference type="NCBI Taxonomy" id="1051891"/>
    <lineage>
        <taxon>Eukaryota</taxon>
        <taxon>Fungi</taxon>
        <taxon>Dikarya</taxon>
        <taxon>Basidiomycota</taxon>
        <taxon>Agaricomycotina</taxon>
        <taxon>Agaricomycetes</taxon>
        <taxon>Cantharellales</taxon>
        <taxon>Tulasnellaceae</taxon>
        <taxon>Tulasnella</taxon>
    </lineage>
</organism>
<reference evidence="2 3" key="1">
    <citation type="submission" date="2014-04" db="EMBL/GenBank/DDBJ databases">
        <authorList>
            <consortium name="DOE Joint Genome Institute"/>
            <person name="Kuo A."/>
            <person name="Girlanda M."/>
            <person name="Perotto S."/>
            <person name="Kohler A."/>
            <person name="Nagy L.G."/>
            <person name="Floudas D."/>
            <person name="Copeland A."/>
            <person name="Barry K.W."/>
            <person name="Cichocki N."/>
            <person name="Veneault-Fourrey C."/>
            <person name="LaButti K."/>
            <person name="Lindquist E.A."/>
            <person name="Lipzen A."/>
            <person name="Lundell T."/>
            <person name="Morin E."/>
            <person name="Murat C."/>
            <person name="Sun H."/>
            <person name="Tunlid A."/>
            <person name="Henrissat B."/>
            <person name="Grigoriev I.V."/>
            <person name="Hibbett D.S."/>
            <person name="Martin F."/>
            <person name="Nordberg H.P."/>
            <person name="Cantor M.N."/>
            <person name="Hua S.X."/>
        </authorList>
    </citation>
    <scope>NUCLEOTIDE SEQUENCE [LARGE SCALE GENOMIC DNA]</scope>
    <source>
        <strain evidence="2 3">MUT 4182</strain>
    </source>
</reference>
<accession>A0A0C3QPX5</accession>
<protein>
    <recommendedName>
        <fullName evidence="4">Ser-Thr-rich glycosyl-phosphatidyl-inositol-anchored membrane family-domain-containing protein</fullName>
    </recommendedName>
</protein>
<feature type="chain" id="PRO_5002168757" description="Ser-Thr-rich glycosyl-phosphatidyl-inositol-anchored membrane family-domain-containing protein" evidence="1">
    <location>
        <begin position="20"/>
        <end position="194"/>
    </location>
</feature>
<feature type="signal peptide" evidence="1">
    <location>
        <begin position="1"/>
        <end position="19"/>
    </location>
</feature>
<dbReference type="AlphaFoldDB" id="A0A0C3QPX5"/>